<keyword evidence="1" id="KW-0862">Zinc</keyword>
<dbReference type="InterPro" id="IPR035979">
    <property type="entry name" value="RBD_domain_sf"/>
</dbReference>
<dbReference type="InterPro" id="IPR036875">
    <property type="entry name" value="Znf_CCHC_sf"/>
</dbReference>
<evidence type="ECO:0000313" key="6">
    <source>
        <dbReference type="EMBL" id="PVU99237.1"/>
    </source>
</evidence>
<dbReference type="InterPro" id="IPR001878">
    <property type="entry name" value="Znf_CCHC"/>
</dbReference>
<evidence type="ECO:0000259" key="5">
    <source>
        <dbReference type="PROSITE" id="PS50158"/>
    </source>
</evidence>
<dbReference type="Gene3D" id="4.10.60.10">
    <property type="entry name" value="Zinc finger, CCHC-type"/>
    <property type="match status" value="1"/>
</dbReference>
<dbReference type="STRING" id="61424.A0A2T9Z3R8"/>
<evidence type="ECO:0000256" key="3">
    <source>
        <dbReference type="SAM" id="MobiDB-lite"/>
    </source>
</evidence>
<proteinExistence type="predicted"/>
<protein>
    <submittedName>
        <fullName evidence="6">Uncharacterized protein</fullName>
    </submittedName>
</protein>
<feature type="domain" description="RRM" evidence="4">
    <location>
        <begin position="6"/>
        <end position="80"/>
    </location>
</feature>
<feature type="compositionally biased region" description="Basic residues" evidence="3">
    <location>
        <begin position="193"/>
        <end position="213"/>
    </location>
</feature>
<dbReference type="PROSITE" id="PS50158">
    <property type="entry name" value="ZF_CCHC"/>
    <property type="match status" value="1"/>
</dbReference>
<feature type="region of interest" description="Disordered" evidence="3">
    <location>
        <begin position="102"/>
        <end position="259"/>
    </location>
</feature>
<dbReference type="Proteomes" id="UP000245699">
    <property type="component" value="Unassembled WGS sequence"/>
</dbReference>
<dbReference type="Gene3D" id="3.30.70.330">
    <property type="match status" value="1"/>
</dbReference>
<keyword evidence="1" id="KW-0479">Metal-binding</keyword>
<dbReference type="EMBL" id="MBFT01000048">
    <property type="protein sequence ID" value="PVU99237.1"/>
    <property type="molecule type" value="Genomic_DNA"/>
</dbReference>
<dbReference type="PROSITE" id="PS50102">
    <property type="entry name" value="RRM"/>
    <property type="match status" value="1"/>
</dbReference>
<feature type="domain" description="CCHC-type" evidence="5">
    <location>
        <begin position="90"/>
        <end position="103"/>
    </location>
</feature>
<feature type="compositionally biased region" description="Basic residues" evidence="3">
    <location>
        <begin position="107"/>
        <end position="131"/>
    </location>
</feature>
<dbReference type="SUPFAM" id="SSF54928">
    <property type="entry name" value="RNA-binding domain, RBD"/>
    <property type="match status" value="1"/>
</dbReference>
<dbReference type="OrthoDB" id="5970at2759"/>
<accession>A0A2T9Z3R8</accession>
<keyword evidence="2" id="KW-0694">RNA-binding</keyword>
<evidence type="ECO:0000313" key="7">
    <source>
        <dbReference type="Proteomes" id="UP000245699"/>
    </source>
</evidence>
<evidence type="ECO:0000256" key="1">
    <source>
        <dbReference type="PROSITE-ProRule" id="PRU00047"/>
    </source>
</evidence>
<reference evidence="6 7" key="1">
    <citation type="journal article" date="2018" name="MBio">
        <title>Comparative Genomics Reveals the Core Gene Toolbox for the Fungus-Insect Symbiosis.</title>
        <authorList>
            <person name="Wang Y."/>
            <person name="Stata M."/>
            <person name="Wang W."/>
            <person name="Stajich J.E."/>
            <person name="White M.M."/>
            <person name="Moncalvo J.M."/>
        </authorList>
    </citation>
    <scope>NUCLEOTIDE SEQUENCE [LARGE SCALE GENOMIC DNA]</scope>
    <source>
        <strain evidence="6 7">AUS-77-4</strain>
    </source>
</reference>
<organism evidence="6 7">
    <name type="scientific">Furculomyces boomerangus</name>
    <dbReference type="NCBI Taxonomy" id="61424"/>
    <lineage>
        <taxon>Eukaryota</taxon>
        <taxon>Fungi</taxon>
        <taxon>Fungi incertae sedis</taxon>
        <taxon>Zoopagomycota</taxon>
        <taxon>Kickxellomycotina</taxon>
        <taxon>Harpellomycetes</taxon>
        <taxon>Harpellales</taxon>
        <taxon>Harpellaceae</taxon>
        <taxon>Furculomyces</taxon>
    </lineage>
</organism>
<evidence type="ECO:0000259" key="4">
    <source>
        <dbReference type="PROSITE" id="PS50102"/>
    </source>
</evidence>
<dbReference type="GO" id="GO:0008270">
    <property type="term" value="F:zinc ion binding"/>
    <property type="evidence" value="ECO:0007669"/>
    <property type="project" value="UniProtKB-KW"/>
</dbReference>
<dbReference type="SMART" id="SM00360">
    <property type="entry name" value="RRM"/>
    <property type="match status" value="1"/>
</dbReference>
<gene>
    <name evidence="6" type="ORF">BB559_000905</name>
</gene>
<dbReference type="InterPro" id="IPR012677">
    <property type="entry name" value="Nucleotide-bd_a/b_plait_sf"/>
</dbReference>
<name>A0A2T9Z3R8_9FUNG</name>
<dbReference type="AlphaFoldDB" id="A0A2T9Z3R8"/>
<feature type="compositionally biased region" description="Basic and acidic residues" evidence="3">
    <location>
        <begin position="216"/>
        <end position="225"/>
    </location>
</feature>
<dbReference type="Pfam" id="PF00098">
    <property type="entry name" value="zf-CCHC"/>
    <property type="match status" value="1"/>
</dbReference>
<dbReference type="GO" id="GO:0003723">
    <property type="term" value="F:RNA binding"/>
    <property type="evidence" value="ECO:0007669"/>
    <property type="project" value="UniProtKB-UniRule"/>
</dbReference>
<comment type="caution">
    <text evidence="6">The sequence shown here is derived from an EMBL/GenBank/DDBJ whole genome shotgun (WGS) entry which is preliminary data.</text>
</comment>
<dbReference type="SUPFAM" id="SSF57756">
    <property type="entry name" value="Retrovirus zinc finger-like domains"/>
    <property type="match status" value="1"/>
</dbReference>
<dbReference type="CDD" id="cd00590">
    <property type="entry name" value="RRM_SF"/>
    <property type="match status" value="1"/>
</dbReference>
<dbReference type="InterPro" id="IPR000504">
    <property type="entry name" value="RRM_dom"/>
</dbReference>
<keyword evidence="1" id="KW-0863">Zinc-finger</keyword>
<dbReference type="SMART" id="SM00343">
    <property type="entry name" value="ZnF_C2HC"/>
    <property type="match status" value="1"/>
</dbReference>
<sequence length="259" mass="29686">MSSGKAQLFVGRLPQNIRSSELEDIFGAHGKLTRCDIKRGMNHCYGFIEYEDRRDAEDAIKECDRMKIGDERIVVEFAKGSARRTDDNTCFRCGREGHWARDCNNSSRRRNSRSPPRRRRSRSYSRSRSRGRRGDSSSRYRKFGGSRRDYSGGRPSRRSRSRSVDRDPRRGRSYTNGNRAKSRSRSPSALSRSRSRSRSISKPRSRSASRGSHRSNSLDRKDRLSKSPPHSPPRSPIQNGKVENDQEYSENSPVDAAPN</sequence>
<dbReference type="PANTHER" id="PTHR48038:SF1">
    <property type="entry name" value="RIBONUCLEOPROTEIN RB97D"/>
    <property type="match status" value="1"/>
</dbReference>
<dbReference type="PANTHER" id="PTHR48038">
    <property type="entry name" value="RIBONUCLEOPROTEIN RB97D"/>
    <property type="match status" value="1"/>
</dbReference>
<evidence type="ECO:0000256" key="2">
    <source>
        <dbReference type="PROSITE-ProRule" id="PRU00176"/>
    </source>
</evidence>
<dbReference type="Pfam" id="PF00076">
    <property type="entry name" value="RRM_1"/>
    <property type="match status" value="1"/>
</dbReference>
<keyword evidence="7" id="KW-1185">Reference proteome</keyword>